<comment type="caution">
    <text evidence="1">The sequence shown here is derived from an EMBL/GenBank/DDBJ whole genome shotgun (WGS) entry which is preliminary data.</text>
</comment>
<organism evidence="1">
    <name type="scientific">marine sediment metagenome</name>
    <dbReference type="NCBI Taxonomy" id="412755"/>
    <lineage>
        <taxon>unclassified sequences</taxon>
        <taxon>metagenomes</taxon>
        <taxon>ecological metagenomes</taxon>
    </lineage>
</organism>
<proteinExistence type="predicted"/>
<feature type="non-terminal residue" evidence="1">
    <location>
        <position position="253"/>
    </location>
</feature>
<protein>
    <submittedName>
        <fullName evidence="1">Uncharacterized protein</fullName>
    </submittedName>
</protein>
<dbReference type="EMBL" id="BARS01041423">
    <property type="protein sequence ID" value="GAG32070.1"/>
    <property type="molecule type" value="Genomic_DNA"/>
</dbReference>
<evidence type="ECO:0000313" key="1">
    <source>
        <dbReference type="EMBL" id="GAG32070.1"/>
    </source>
</evidence>
<accession>X0WN66</accession>
<reference evidence="1" key="1">
    <citation type="journal article" date="2014" name="Front. Microbiol.">
        <title>High frequency of phylogenetically diverse reductive dehalogenase-homologous genes in deep subseafloor sedimentary metagenomes.</title>
        <authorList>
            <person name="Kawai M."/>
            <person name="Futagami T."/>
            <person name="Toyoda A."/>
            <person name="Takaki Y."/>
            <person name="Nishi S."/>
            <person name="Hori S."/>
            <person name="Arai W."/>
            <person name="Tsubouchi T."/>
            <person name="Morono Y."/>
            <person name="Uchiyama I."/>
            <person name="Ito T."/>
            <person name="Fujiyama A."/>
            <person name="Inagaki F."/>
            <person name="Takami H."/>
        </authorList>
    </citation>
    <scope>NUCLEOTIDE SEQUENCE</scope>
    <source>
        <strain evidence="1">Expedition CK06-06</strain>
    </source>
</reference>
<gene>
    <name evidence="1" type="ORF">S01H1_63002</name>
</gene>
<name>X0WN66_9ZZZZ</name>
<dbReference type="AlphaFoldDB" id="X0WN66"/>
<feature type="non-terminal residue" evidence="1">
    <location>
        <position position="1"/>
    </location>
</feature>
<sequence>FEVNGEQVPKSGKLTVGSSYKLADGAYLGVRDISKVLLAGETGSASFSLGSGKLEITSGSDIVLNSDETISGVKGYVHRGTGSGNTERVSQIAVNWTTDEEMFLTPTSEVVMPGFEAIKFTMGELVRPTEEKITIKADGDESMEMTIPIEDGTVSFNFLYMNDSGCLNGTGKDADNQLASSNGNSIVFRKKDADANDFHAYFVATYNTSTEAESYLLKAYIRQTSTRNETQIMKKVGSEWVEACGNYRPATDT</sequence>